<accession>A0A101HH73</accession>
<reference evidence="2" key="1">
    <citation type="journal article" date="2015" name="MBio">
        <title>Genome-Resolved Metagenomic Analysis Reveals Roles for Candidate Phyla and Other Microbial Community Members in Biogeochemical Transformations in Oil Reservoirs.</title>
        <authorList>
            <person name="Hu P."/>
            <person name="Tom L."/>
            <person name="Singh A."/>
            <person name="Thomas B.C."/>
            <person name="Baker B.J."/>
            <person name="Piceno Y.M."/>
            <person name="Andersen G.L."/>
            <person name="Banfield J.F."/>
        </authorList>
    </citation>
    <scope>NUCLEOTIDE SEQUENCE [LARGE SCALE GENOMIC DNA]</scope>
</reference>
<gene>
    <name evidence="1" type="ORF">XD92_1058</name>
</gene>
<evidence type="ECO:0000313" key="1">
    <source>
        <dbReference type="EMBL" id="KUK76790.1"/>
    </source>
</evidence>
<dbReference type="EMBL" id="LGGN01000202">
    <property type="protein sequence ID" value="KUK76790.1"/>
    <property type="molecule type" value="Genomic_DNA"/>
</dbReference>
<organism evidence="1 2">
    <name type="scientific">Proteiniphilum acetatigenes</name>
    <dbReference type="NCBI Taxonomy" id="294710"/>
    <lineage>
        <taxon>Bacteria</taxon>
        <taxon>Pseudomonadati</taxon>
        <taxon>Bacteroidota</taxon>
        <taxon>Bacteroidia</taxon>
        <taxon>Bacteroidales</taxon>
        <taxon>Dysgonomonadaceae</taxon>
        <taxon>Proteiniphilum</taxon>
    </lineage>
</organism>
<comment type="caution">
    <text evidence="1">The sequence shown here is derived from an EMBL/GenBank/DDBJ whole genome shotgun (WGS) entry which is preliminary data.</text>
</comment>
<name>A0A101HH73_9BACT</name>
<protein>
    <submittedName>
        <fullName evidence="1">Uncharacterized protein</fullName>
    </submittedName>
</protein>
<dbReference type="AlphaFoldDB" id="A0A101HH73"/>
<dbReference type="PROSITE" id="PS51257">
    <property type="entry name" value="PROKAR_LIPOPROTEIN"/>
    <property type="match status" value="1"/>
</dbReference>
<evidence type="ECO:0000313" key="2">
    <source>
        <dbReference type="Proteomes" id="UP000053860"/>
    </source>
</evidence>
<dbReference type="Proteomes" id="UP000053860">
    <property type="component" value="Unassembled WGS sequence"/>
</dbReference>
<sequence>MKTIDRLILPMALMMLFTACGQQNRKHSAAETETRERLTTAVPTTVEREKQALIYHEKLMEHFGADWMERESDPDLYPPYYGGSFIDNSGTFVVAVTGDPESNRQRLATILGGDDFKVERVIYSYRQMMQVMDLIDAFLVDSSVLEDHPVMAHFAGAYPDVMENRVKVILTEVNSEITNRFRRDISDSPLILFEKGEIPQLY</sequence>
<proteinExistence type="predicted"/>